<reference evidence="9" key="1">
    <citation type="journal article" date="2014" name="Insect Biochem. Mol. Biol.">
        <title>An insight into the sialome of the frog biting fly, Corethrella appendiculata.</title>
        <authorList>
            <person name="Ribeiro J.M.C."/>
            <person name="Chagas A.C."/>
            <person name="Pham V.M."/>
            <person name="Lounibos L.P."/>
            <person name="Calvo E."/>
        </authorList>
    </citation>
    <scope>NUCLEOTIDE SEQUENCE</scope>
    <source>
        <tissue evidence="9">Salivary glands</tissue>
    </source>
</reference>
<accession>U5EXR2</accession>
<dbReference type="GO" id="GO:0046854">
    <property type="term" value="P:phosphatidylinositol phosphate biosynthetic process"/>
    <property type="evidence" value="ECO:0007669"/>
    <property type="project" value="InterPro"/>
</dbReference>
<evidence type="ECO:0000256" key="6">
    <source>
        <dbReference type="ARBA" id="ARBA00022842"/>
    </source>
</evidence>
<dbReference type="EMBL" id="GANO01002419">
    <property type="protein sequence ID" value="JAB57452.1"/>
    <property type="molecule type" value="mRNA"/>
</dbReference>
<protein>
    <recommendedName>
        <fullName evidence="8">Inositol-1-monophosphatase</fullName>
        <ecNumber evidence="8">3.1.3.25</ecNumber>
    </recommendedName>
</protein>
<dbReference type="InterPro" id="IPR000760">
    <property type="entry name" value="Inositol_monophosphatase-like"/>
</dbReference>
<dbReference type="InterPro" id="IPR033942">
    <property type="entry name" value="IMPase"/>
</dbReference>
<dbReference type="GO" id="GO:0007165">
    <property type="term" value="P:signal transduction"/>
    <property type="evidence" value="ECO:0007669"/>
    <property type="project" value="TreeGrafter"/>
</dbReference>
<evidence type="ECO:0000256" key="7">
    <source>
        <dbReference type="PIRSR" id="PIRSR600760-2"/>
    </source>
</evidence>
<keyword evidence="6 7" id="KW-0460">Magnesium</keyword>
<dbReference type="GO" id="GO:0046872">
    <property type="term" value="F:metal ion binding"/>
    <property type="evidence" value="ECO:0007669"/>
    <property type="project" value="UniProtKB-KW"/>
</dbReference>
<dbReference type="SUPFAM" id="SSF56655">
    <property type="entry name" value="Carbohydrate phosphatase"/>
    <property type="match status" value="1"/>
</dbReference>
<dbReference type="AlphaFoldDB" id="U5EXR2"/>
<organism evidence="9">
    <name type="scientific">Corethrella appendiculata</name>
    <dbReference type="NCBI Taxonomy" id="1370023"/>
    <lineage>
        <taxon>Eukaryota</taxon>
        <taxon>Metazoa</taxon>
        <taxon>Ecdysozoa</taxon>
        <taxon>Arthropoda</taxon>
        <taxon>Hexapoda</taxon>
        <taxon>Insecta</taxon>
        <taxon>Pterygota</taxon>
        <taxon>Neoptera</taxon>
        <taxon>Endopterygota</taxon>
        <taxon>Diptera</taxon>
        <taxon>Nematocera</taxon>
        <taxon>Culicoidea</taxon>
        <taxon>Chaoboridae</taxon>
        <taxon>Corethrella</taxon>
    </lineage>
</organism>
<dbReference type="EC" id="3.1.3.25" evidence="8"/>
<dbReference type="GO" id="GO:0006021">
    <property type="term" value="P:inositol biosynthetic process"/>
    <property type="evidence" value="ECO:0007669"/>
    <property type="project" value="UniProtKB-UniPathway"/>
</dbReference>
<sequence>MNKNELNECFEYVLKLTKQCGKIIEDGIKNSSKIVNTKTVFYNLVTEYDLRVENELIEKIKEKYSHHKFLAEEQNSASGGEKYVLTNDPTWIIDPIDGTTNFTRGIPFCSIAIALVVERTDILLAIVYNPCLDELFTAKKGEGAFLNGKRINVSSAEVLNKSLIAHETSIASFPPATRKVIAREKAFSTQACGTRCLGCASLILSYIACGKIDAFPVEYLWPWDIAAGALLVREAGGVVMNLYGGEYDILKPNVIAASTKTLANTILEIILQIENELNE</sequence>
<feature type="binding site" evidence="7">
    <location>
        <position position="224"/>
    </location>
    <ligand>
        <name>Mg(2+)</name>
        <dbReference type="ChEBI" id="CHEBI:18420"/>
        <label>1</label>
        <note>catalytic</note>
    </ligand>
</feature>
<evidence type="ECO:0000256" key="3">
    <source>
        <dbReference type="ARBA" id="ARBA00009759"/>
    </source>
</evidence>
<dbReference type="FunFam" id="3.30.540.10:FF:000004">
    <property type="entry name" value="Inositol-1-monophosphatase"/>
    <property type="match status" value="1"/>
</dbReference>
<evidence type="ECO:0000256" key="1">
    <source>
        <dbReference type="ARBA" id="ARBA00001946"/>
    </source>
</evidence>
<comment type="similarity">
    <text evidence="3 8">Belongs to the inositol monophosphatase superfamily.</text>
</comment>
<dbReference type="PANTHER" id="PTHR20854:SF25">
    <property type="entry name" value="INOSITOL-1-MONOPHOSPHATASE"/>
    <property type="match status" value="1"/>
</dbReference>
<keyword evidence="5 8" id="KW-0378">Hydrolase</keyword>
<feature type="binding site" evidence="7">
    <location>
        <position position="97"/>
    </location>
    <ligand>
        <name>Mg(2+)</name>
        <dbReference type="ChEBI" id="CHEBI:18420"/>
        <label>1</label>
        <note>catalytic</note>
    </ligand>
</feature>
<feature type="binding site" evidence="7">
    <location>
        <position position="96"/>
    </location>
    <ligand>
        <name>Mg(2+)</name>
        <dbReference type="ChEBI" id="CHEBI:18420"/>
        <label>1</label>
        <note>catalytic</note>
    </ligand>
</feature>
<dbReference type="PROSITE" id="PS00630">
    <property type="entry name" value="IMP_2"/>
    <property type="match status" value="1"/>
</dbReference>
<feature type="binding site" evidence="7">
    <location>
        <position position="94"/>
    </location>
    <ligand>
        <name>Mg(2+)</name>
        <dbReference type="ChEBI" id="CHEBI:18420"/>
        <label>1</label>
        <note>catalytic</note>
    </ligand>
</feature>
<evidence type="ECO:0000256" key="5">
    <source>
        <dbReference type="ARBA" id="ARBA00022801"/>
    </source>
</evidence>
<feature type="binding site" evidence="7">
    <location>
        <position position="72"/>
    </location>
    <ligand>
        <name>Mg(2+)</name>
        <dbReference type="ChEBI" id="CHEBI:18420"/>
        <label>1</label>
        <note>catalytic</note>
    </ligand>
</feature>
<dbReference type="InterPro" id="IPR020552">
    <property type="entry name" value="Inositol_monoPase_Li-sen"/>
</dbReference>
<dbReference type="CDD" id="cd01639">
    <property type="entry name" value="IMPase"/>
    <property type="match status" value="1"/>
</dbReference>
<dbReference type="InterPro" id="IPR020583">
    <property type="entry name" value="Inositol_monoP_metal-BS"/>
</dbReference>
<dbReference type="Gene3D" id="3.40.190.80">
    <property type="match status" value="1"/>
</dbReference>
<dbReference type="PRINTS" id="PR00377">
    <property type="entry name" value="IMPHPHTASES"/>
</dbReference>
<evidence type="ECO:0000313" key="9">
    <source>
        <dbReference type="EMBL" id="JAB57452.1"/>
    </source>
</evidence>
<evidence type="ECO:0000256" key="4">
    <source>
        <dbReference type="ARBA" id="ARBA00022723"/>
    </source>
</evidence>
<dbReference type="PRINTS" id="PR00378">
    <property type="entry name" value="LIIMPHPHTASE"/>
</dbReference>
<proteinExistence type="evidence at transcript level"/>
<dbReference type="PROSITE" id="PS00629">
    <property type="entry name" value="IMP_1"/>
    <property type="match status" value="1"/>
</dbReference>
<comment type="pathway">
    <text evidence="2 8">Polyol metabolism; myo-inositol biosynthesis; myo-inositol from D-glucose 6-phosphate: step 2/2.</text>
</comment>
<dbReference type="PANTHER" id="PTHR20854">
    <property type="entry name" value="INOSITOL MONOPHOSPHATASE"/>
    <property type="match status" value="1"/>
</dbReference>
<dbReference type="InterPro" id="IPR020550">
    <property type="entry name" value="Inositol_monophosphatase_CS"/>
</dbReference>
<dbReference type="Pfam" id="PF00459">
    <property type="entry name" value="Inositol_P"/>
    <property type="match status" value="1"/>
</dbReference>
<comment type="catalytic activity">
    <reaction evidence="8">
        <text>a myo-inositol phosphate + H2O = myo-inositol + phosphate</text>
        <dbReference type="Rhea" id="RHEA:24056"/>
        <dbReference type="ChEBI" id="CHEBI:15377"/>
        <dbReference type="ChEBI" id="CHEBI:17268"/>
        <dbReference type="ChEBI" id="CHEBI:43474"/>
        <dbReference type="ChEBI" id="CHEBI:84139"/>
        <dbReference type="EC" id="3.1.3.25"/>
    </reaction>
</comment>
<comment type="cofactor">
    <cofactor evidence="1 7 8">
        <name>Mg(2+)</name>
        <dbReference type="ChEBI" id="CHEBI:18420"/>
    </cofactor>
</comment>
<keyword evidence="4 7" id="KW-0479">Metal-binding</keyword>
<dbReference type="GO" id="GO:0008934">
    <property type="term" value="F:inositol monophosphate 1-phosphatase activity"/>
    <property type="evidence" value="ECO:0007669"/>
    <property type="project" value="InterPro"/>
</dbReference>
<evidence type="ECO:0000256" key="8">
    <source>
        <dbReference type="RuleBase" id="RU364068"/>
    </source>
</evidence>
<dbReference type="UniPathway" id="UPA00823">
    <property type="reaction ID" value="UER00788"/>
</dbReference>
<name>U5EXR2_9DIPT</name>
<dbReference type="Gene3D" id="3.30.540.10">
    <property type="entry name" value="Fructose-1,6-Bisphosphatase, subunit A, domain 1"/>
    <property type="match status" value="1"/>
</dbReference>
<evidence type="ECO:0000256" key="2">
    <source>
        <dbReference type="ARBA" id="ARBA00005152"/>
    </source>
</evidence>